<dbReference type="AlphaFoldDB" id="A0A8H6WBG2"/>
<dbReference type="InterPro" id="IPR000719">
    <property type="entry name" value="Prot_kinase_dom"/>
</dbReference>
<gene>
    <name evidence="3" type="ORF">MIND_00425100</name>
</gene>
<feature type="region of interest" description="Disordered" evidence="1">
    <location>
        <begin position="319"/>
        <end position="340"/>
    </location>
</feature>
<dbReference type="EMBL" id="JACAZF010000004">
    <property type="protein sequence ID" value="KAF7306339.1"/>
    <property type="molecule type" value="Genomic_DNA"/>
</dbReference>
<dbReference type="GO" id="GO:0005524">
    <property type="term" value="F:ATP binding"/>
    <property type="evidence" value="ECO:0007669"/>
    <property type="project" value="InterPro"/>
</dbReference>
<dbReference type="InterPro" id="IPR011009">
    <property type="entry name" value="Kinase-like_dom_sf"/>
</dbReference>
<evidence type="ECO:0000256" key="1">
    <source>
        <dbReference type="SAM" id="MobiDB-lite"/>
    </source>
</evidence>
<reference evidence="3" key="1">
    <citation type="submission" date="2020-05" db="EMBL/GenBank/DDBJ databases">
        <title>Mycena genomes resolve the evolution of fungal bioluminescence.</title>
        <authorList>
            <person name="Tsai I.J."/>
        </authorList>
    </citation>
    <scope>NUCLEOTIDE SEQUENCE</scope>
    <source>
        <strain evidence="3">171206Taipei</strain>
    </source>
</reference>
<dbReference type="GeneID" id="59343582"/>
<dbReference type="Gene3D" id="1.10.510.10">
    <property type="entry name" value="Transferase(Phosphotransferase) domain 1"/>
    <property type="match status" value="1"/>
</dbReference>
<keyword evidence="4" id="KW-1185">Reference proteome</keyword>
<dbReference type="GO" id="GO:0004672">
    <property type="term" value="F:protein kinase activity"/>
    <property type="evidence" value="ECO:0007669"/>
    <property type="project" value="InterPro"/>
</dbReference>
<dbReference type="SUPFAM" id="SSF56112">
    <property type="entry name" value="Protein kinase-like (PK-like)"/>
    <property type="match status" value="1"/>
</dbReference>
<keyword evidence="3" id="KW-0808">Transferase</keyword>
<dbReference type="Proteomes" id="UP000636479">
    <property type="component" value="Unassembled WGS sequence"/>
</dbReference>
<dbReference type="PROSITE" id="PS50011">
    <property type="entry name" value="PROTEIN_KINASE_DOM"/>
    <property type="match status" value="1"/>
</dbReference>
<protein>
    <submittedName>
        <fullName evidence="3">Protein kinase domain-containing protein</fullName>
    </submittedName>
</protein>
<evidence type="ECO:0000313" key="4">
    <source>
        <dbReference type="Proteomes" id="UP000636479"/>
    </source>
</evidence>
<proteinExistence type="predicted"/>
<keyword evidence="3" id="KW-0418">Kinase</keyword>
<evidence type="ECO:0000259" key="2">
    <source>
        <dbReference type="PROSITE" id="PS50011"/>
    </source>
</evidence>
<feature type="compositionally biased region" description="Acidic residues" evidence="1">
    <location>
        <begin position="322"/>
        <end position="333"/>
    </location>
</feature>
<comment type="caution">
    <text evidence="3">The sequence shown here is derived from an EMBL/GenBank/DDBJ whole genome shotgun (WGS) entry which is preliminary data.</text>
</comment>
<evidence type="ECO:0000313" key="3">
    <source>
        <dbReference type="EMBL" id="KAF7306339.1"/>
    </source>
</evidence>
<sequence length="340" mass="39167">MYEELWATLTEPEIWWIKYQPFLASRGYQLRQRFQPGWVPSWTKPDSNFDPLEGNYSDFEDYHPLLRANVLDAIRISDGVKVVLRQSVCKMQTTTSVRLLDIVPLPDDDSIVLIVIPFLRSFKSPIFRHLREVTEAMGQYFRGLSFLHEHDVAHRDACAGNMLMDATNVIPGGYHFSYNSSEDGNYHHRIRWRDRCAVAPVQYYFIDFGLSSFFPEGEEAARDVGIFGQDKTVPELSDTVPYNPFKVDIYQLGNVFVKLSKKHPAIWRFFCPLLESMTRSNPDERPSAAHVVVLFDQACARIPPAVLTEKLTHICESPLYTDDSESDPEYELVEDSKSEL</sequence>
<dbReference type="OrthoDB" id="5987198at2759"/>
<dbReference type="RefSeq" id="XP_037221358.1">
    <property type="nucleotide sequence ID" value="XM_037361066.1"/>
</dbReference>
<organism evidence="3 4">
    <name type="scientific">Mycena indigotica</name>
    <dbReference type="NCBI Taxonomy" id="2126181"/>
    <lineage>
        <taxon>Eukaryota</taxon>
        <taxon>Fungi</taxon>
        <taxon>Dikarya</taxon>
        <taxon>Basidiomycota</taxon>
        <taxon>Agaricomycotina</taxon>
        <taxon>Agaricomycetes</taxon>
        <taxon>Agaricomycetidae</taxon>
        <taxon>Agaricales</taxon>
        <taxon>Marasmiineae</taxon>
        <taxon>Mycenaceae</taxon>
        <taxon>Mycena</taxon>
    </lineage>
</organism>
<name>A0A8H6WBG2_9AGAR</name>
<feature type="domain" description="Protein kinase" evidence="2">
    <location>
        <begin position="1"/>
        <end position="340"/>
    </location>
</feature>
<accession>A0A8H6WBG2</accession>